<comment type="caution">
    <text evidence="2">The sequence shown here is derived from an EMBL/GenBank/DDBJ whole genome shotgun (WGS) entry which is preliminary data.</text>
</comment>
<organism evidence="2 3">
    <name type="scientific">Angustibacter aerolatus</name>
    <dbReference type="NCBI Taxonomy" id="1162965"/>
    <lineage>
        <taxon>Bacteria</taxon>
        <taxon>Bacillati</taxon>
        <taxon>Actinomycetota</taxon>
        <taxon>Actinomycetes</taxon>
        <taxon>Kineosporiales</taxon>
        <taxon>Kineosporiaceae</taxon>
    </lineage>
</organism>
<evidence type="ECO:0000313" key="2">
    <source>
        <dbReference type="EMBL" id="GMA89177.1"/>
    </source>
</evidence>
<accession>A0ABQ6JQS6</accession>
<proteinExistence type="predicted"/>
<keyword evidence="3" id="KW-1185">Reference proteome</keyword>
<evidence type="ECO:0000256" key="1">
    <source>
        <dbReference type="SAM" id="MobiDB-lite"/>
    </source>
</evidence>
<gene>
    <name evidence="2" type="ORF">GCM10025868_44270</name>
</gene>
<evidence type="ECO:0000313" key="3">
    <source>
        <dbReference type="Proteomes" id="UP001157017"/>
    </source>
</evidence>
<sequence length="53" mass="5998">MIVRQTNERGGVMNEQAQVDTTERPRSGSLANPRRTRLGRDGRPLPLPPRDED</sequence>
<feature type="region of interest" description="Disordered" evidence="1">
    <location>
        <begin position="1"/>
        <end position="53"/>
    </location>
</feature>
<reference evidence="3" key="1">
    <citation type="journal article" date="2019" name="Int. J. Syst. Evol. Microbiol.">
        <title>The Global Catalogue of Microorganisms (GCM) 10K type strain sequencing project: providing services to taxonomists for standard genome sequencing and annotation.</title>
        <authorList>
            <consortium name="The Broad Institute Genomics Platform"/>
            <consortium name="The Broad Institute Genome Sequencing Center for Infectious Disease"/>
            <person name="Wu L."/>
            <person name="Ma J."/>
        </authorList>
    </citation>
    <scope>NUCLEOTIDE SEQUENCE [LARGE SCALE GENOMIC DNA]</scope>
    <source>
        <strain evidence="3">NBRC 108730</strain>
    </source>
</reference>
<protein>
    <submittedName>
        <fullName evidence="2">Uncharacterized protein</fullName>
    </submittedName>
</protein>
<name>A0ABQ6JQS6_9ACTN</name>
<dbReference type="EMBL" id="BSUZ01000001">
    <property type="protein sequence ID" value="GMA89177.1"/>
    <property type="molecule type" value="Genomic_DNA"/>
</dbReference>
<dbReference type="Proteomes" id="UP001157017">
    <property type="component" value="Unassembled WGS sequence"/>
</dbReference>